<gene>
    <name evidence="5" type="ORF">A2719_00035</name>
</gene>
<name>A0A1G2G2J1_9BACT</name>
<keyword evidence="3" id="KW-0804">Transcription</keyword>
<dbReference type="Gene3D" id="1.10.10.10">
    <property type="entry name" value="Winged helix-like DNA-binding domain superfamily/Winged helix DNA-binding domain"/>
    <property type="match status" value="1"/>
</dbReference>
<dbReference type="GO" id="GO:0003677">
    <property type="term" value="F:DNA binding"/>
    <property type="evidence" value="ECO:0007669"/>
    <property type="project" value="UniProtKB-KW"/>
</dbReference>
<protein>
    <recommendedName>
        <fullName evidence="4">HTH hxlR-type domain-containing protein</fullName>
    </recommendedName>
</protein>
<dbReference type="InterPro" id="IPR036390">
    <property type="entry name" value="WH_DNA-bd_sf"/>
</dbReference>
<dbReference type="PROSITE" id="PS51118">
    <property type="entry name" value="HTH_HXLR"/>
    <property type="match status" value="1"/>
</dbReference>
<dbReference type="PANTHER" id="PTHR33204:SF18">
    <property type="entry name" value="TRANSCRIPTIONAL REGULATORY PROTEIN"/>
    <property type="match status" value="1"/>
</dbReference>
<dbReference type="InterPro" id="IPR002577">
    <property type="entry name" value="HTH_HxlR"/>
</dbReference>
<evidence type="ECO:0000313" key="6">
    <source>
        <dbReference type="Proteomes" id="UP000177480"/>
    </source>
</evidence>
<evidence type="ECO:0000256" key="1">
    <source>
        <dbReference type="ARBA" id="ARBA00023015"/>
    </source>
</evidence>
<proteinExistence type="predicted"/>
<evidence type="ECO:0000256" key="2">
    <source>
        <dbReference type="ARBA" id="ARBA00023125"/>
    </source>
</evidence>
<accession>A0A1G2G2J1</accession>
<dbReference type="EMBL" id="MHNK01000009">
    <property type="protein sequence ID" value="OGZ44120.1"/>
    <property type="molecule type" value="Genomic_DNA"/>
</dbReference>
<dbReference type="InterPro" id="IPR036388">
    <property type="entry name" value="WH-like_DNA-bd_sf"/>
</dbReference>
<dbReference type="Pfam" id="PF01638">
    <property type="entry name" value="HxlR"/>
    <property type="match status" value="1"/>
</dbReference>
<organism evidence="5 6">
    <name type="scientific">Candidatus Ryanbacteria bacterium RIFCSPHIGHO2_01_FULL_45_22</name>
    <dbReference type="NCBI Taxonomy" id="1802114"/>
    <lineage>
        <taxon>Bacteria</taxon>
        <taxon>Candidatus Ryaniibacteriota</taxon>
    </lineage>
</organism>
<evidence type="ECO:0000256" key="3">
    <source>
        <dbReference type="ARBA" id="ARBA00023163"/>
    </source>
</evidence>
<sequence length="108" mass="12373">MLRTAKQRKELCAECPVARVANVLGDSCTLLILRDLLESPRRFSDLETSLSGISTRTLTNKLKLLEREHLVQRSESRTSTYAQYVLTTNGRGLRKIIEAMRKYGKKYL</sequence>
<dbReference type="SUPFAM" id="SSF46785">
    <property type="entry name" value="Winged helix' DNA-binding domain"/>
    <property type="match status" value="1"/>
</dbReference>
<keyword evidence="1" id="KW-0805">Transcription regulation</keyword>
<reference evidence="5 6" key="1">
    <citation type="journal article" date="2016" name="Nat. Commun.">
        <title>Thousands of microbial genomes shed light on interconnected biogeochemical processes in an aquifer system.</title>
        <authorList>
            <person name="Anantharaman K."/>
            <person name="Brown C.T."/>
            <person name="Hug L.A."/>
            <person name="Sharon I."/>
            <person name="Castelle C.J."/>
            <person name="Probst A.J."/>
            <person name="Thomas B.C."/>
            <person name="Singh A."/>
            <person name="Wilkins M.J."/>
            <person name="Karaoz U."/>
            <person name="Brodie E.L."/>
            <person name="Williams K.H."/>
            <person name="Hubbard S.S."/>
            <person name="Banfield J.F."/>
        </authorList>
    </citation>
    <scope>NUCLEOTIDE SEQUENCE [LARGE SCALE GENOMIC DNA]</scope>
</reference>
<keyword evidence="2" id="KW-0238">DNA-binding</keyword>
<dbReference type="PANTHER" id="PTHR33204">
    <property type="entry name" value="TRANSCRIPTIONAL REGULATOR, MARR FAMILY"/>
    <property type="match status" value="1"/>
</dbReference>
<feature type="domain" description="HTH hxlR-type" evidence="4">
    <location>
        <begin position="15"/>
        <end position="108"/>
    </location>
</feature>
<evidence type="ECO:0000259" key="4">
    <source>
        <dbReference type="PROSITE" id="PS51118"/>
    </source>
</evidence>
<comment type="caution">
    <text evidence="5">The sequence shown here is derived from an EMBL/GenBank/DDBJ whole genome shotgun (WGS) entry which is preliminary data.</text>
</comment>
<dbReference type="AlphaFoldDB" id="A0A1G2G2J1"/>
<evidence type="ECO:0000313" key="5">
    <source>
        <dbReference type="EMBL" id="OGZ44120.1"/>
    </source>
</evidence>
<dbReference type="Proteomes" id="UP000177480">
    <property type="component" value="Unassembled WGS sequence"/>
</dbReference>